<proteinExistence type="predicted"/>
<gene>
    <name evidence="1" type="ORF">RJ641_001211</name>
</gene>
<protein>
    <submittedName>
        <fullName evidence="1">Uncharacterized protein</fullName>
    </submittedName>
</protein>
<organism evidence="1 2">
    <name type="scientific">Dillenia turbinata</name>
    <dbReference type="NCBI Taxonomy" id="194707"/>
    <lineage>
        <taxon>Eukaryota</taxon>
        <taxon>Viridiplantae</taxon>
        <taxon>Streptophyta</taxon>
        <taxon>Embryophyta</taxon>
        <taxon>Tracheophyta</taxon>
        <taxon>Spermatophyta</taxon>
        <taxon>Magnoliopsida</taxon>
        <taxon>eudicotyledons</taxon>
        <taxon>Gunneridae</taxon>
        <taxon>Pentapetalae</taxon>
        <taxon>Dilleniales</taxon>
        <taxon>Dilleniaceae</taxon>
        <taxon>Dillenia</taxon>
    </lineage>
</organism>
<dbReference type="AlphaFoldDB" id="A0AAN8W7S7"/>
<accession>A0AAN8W7S7</accession>
<evidence type="ECO:0000313" key="2">
    <source>
        <dbReference type="Proteomes" id="UP001370490"/>
    </source>
</evidence>
<dbReference type="Proteomes" id="UP001370490">
    <property type="component" value="Unassembled WGS sequence"/>
</dbReference>
<keyword evidence="2" id="KW-1185">Reference proteome</keyword>
<comment type="caution">
    <text evidence="1">The sequence shown here is derived from an EMBL/GenBank/DDBJ whole genome shotgun (WGS) entry which is preliminary data.</text>
</comment>
<dbReference type="EMBL" id="JBAMMX010000001">
    <property type="protein sequence ID" value="KAK6947738.1"/>
    <property type="molecule type" value="Genomic_DNA"/>
</dbReference>
<name>A0AAN8W7S7_9MAGN</name>
<evidence type="ECO:0000313" key="1">
    <source>
        <dbReference type="EMBL" id="KAK6947738.1"/>
    </source>
</evidence>
<reference evidence="1 2" key="1">
    <citation type="submission" date="2023-12" db="EMBL/GenBank/DDBJ databases">
        <title>A high-quality genome assembly for Dillenia turbinata (Dilleniales).</title>
        <authorList>
            <person name="Chanderbali A."/>
        </authorList>
    </citation>
    <scope>NUCLEOTIDE SEQUENCE [LARGE SCALE GENOMIC DNA]</scope>
    <source>
        <strain evidence="1">LSX21</strain>
        <tissue evidence="1">Leaf</tissue>
    </source>
</reference>
<sequence length="108" mass="12172">MKSALMKTLLYGSSSFSQGQLGLLRKQNAGVIQQNQEFSIRNEDFPLLPGFKGMKWCLNCSWIENFEVVRLDPKSVVSHNLAHNKCLPGDTYRDQDPKSWQAAPVTAD</sequence>